<evidence type="ECO:0000256" key="2">
    <source>
        <dbReference type="ARBA" id="ARBA00009199"/>
    </source>
</evidence>
<dbReference type="PROSITE" id="PS00571">
    <property type="entry name" value="AMIDASES"/>
    <property type="match status" value="1"/>
</dbReference>
<dbReference type="SUPFAM" id="SSF75304">
    <property type="entry name" value="Amidase signature (AS) enzymes"/>
    <property type="match status" value="1"/>
</dbReference>
<dbReference type="EC" id="3.5.1.4" evidence="3"/>
<dbReference type="STRING" id="1224164.B843_01605"/>
<dbReference type="PANTHER" id="PTHR11895">
    <property type="entry name" value="TRANSAMIDASE"/>
    <property type="match status" value="1"/>
</dbReference>
<dbReference type="PATRIC" id="fig|1224164.3.peg.309"/>
<gene>
    <name evidence="5" type="ORF">B843_01605</name>
</gene>
<name>W5Y5C7_9CORY</name>
<dbReference type="Pfam" id="PF01425">
    <property type="entry name" value="Amidase"/>
    <property type="match status" value="1"/>
</dbReference>
<dbReference type="InterPro" id="IPR036928">
    <property type="entry name" value="AS_sf"/>
</dbReference>
<dbReference type="Gene3D" id="3.90.1300.10">
    <property type="entry name" value="Amidase signature (AS) domain"/>
    <property type="match status" value="1"/>
</dbReference>
<dbReference type="eggNOG" id="COG0154">
    <property type="taxonomic scope" value="Bacteria"/>
</dbReference>
<evidence type="ECO:0000256" key="3">
    <source>
        <dbReference type="ARBA" id="ARBA00012922"/>
    </source>
</evidence>
<dbReference type="EMBL" id="CP004353">
    <property type="protein sequence ID" value="AHI21713.1"/>
    <property type="molecule type" value="Genomic_DNA"/>
</dbReference>
<dbReference type="PANTHER" id="PTHR11895:SF7">
    <property type="entry name" value="GLUTAMYL-TRNA(GLN) AMIDOTRANSFERASE SUBUNIT A, MITOCHONDRIAL"/>
    <property type="match status" value="1"/>
</dbReference>
<reference evidence="5 6" key="1">
    <citation type="submission" date="2013-02" db="EMBL/GenBank/DDBJ databases">
        <title>The complete genome sequence of Corynebacterium vitaeruminis DSM 20294.</title>
        <authorList>
            <person name="Ruckert C."/>
            <person name="Albersmeier A."/>
            <person name="Kalinowski J."/>
        </authorList>
    </citation>
    <scope>NUCLEOTIDE SEQUENCE [LARGE SCALE GENOMIC DNA]</scope>
    <source>
        <strain evidence="6">ATCC 10234</strain>
    </source>
</reference>
<dbReference type="RefSeq" id="WP_025251783.1">
    <property type="nucleotide sequence ID" value="NZ_CP004353.1"/>
</dbReference>
<feature type="domain" description="Amidase" evidence="4">
    <location>
        <begin position="29"/>
        <end position="435"/>
    </location>
</feature>
<dbReference type="HOGENOM" id="CLU_009600_0_4_11"/>
<dbReference type="Proteomes" id="UP000019222">
    <property type="component" value="Chromosome"/>
</dbReference>
<accession>W5Y5C7</accession>
<dbReference type="KEGG" id="cvt:B843_01605"/>
<evidence type="ECO:0000313" key="5">
    <source>
        <dbReference type="EMBL" id="AHI21713.1"/>
    </source>
</evidence>
<evidence type="ECO:0000256" key="1">
    <source>
        <dbReference type="ARBA" id="ARBA00001311"/>
    </source>
</evidence>
<dbReference type="InterPro" id="IPR023631">
    <property type="entry name" value="Amidase_dom"/>
</dbReference>
<evidence type="ECO:0000313" key="6">
    <source>
        <dbReference type="Proteomes" id="UP000019222"/>
    </source>
</evidence>
<organism evidence="5 6">
    <name type="scientific">Corynebacterium vitaeruminis DSM 20294</name>
    <dbReference type="NCBI Taxonomy" id="1224164"/>
    <lineage>
        <taxon>Bacteria</taxon>
        <taxon>Bacillati</taxon>
        <taxon>Actinomycetota</taxon>
        <taxon>Actinomycetes</taxon>
        <taxon>Mycobacteriales</taxon>
        <taxon>Corynebacteriaceae</taxon>
        <taxon>Corynebacterium</taxon>
    </lineage>
</organism>
<comment type="similarity">
    <text evidence="2">Belongs to the amidase family.</text>
</comment>
<protein>
    <recommendedName>
        <fullName evidence="3">amidase</fullName>
        <ecNumber evidence="3">3.5.1.4</ecNumber>
    </recommendedName>
</protein>
<sequence length="447" mass="47068">MNAPWSDWSGLDIDGWRAQVARTSAVDGVTAALAQIEELNPTLNAFSEVCGPQALAAAARLDALPESERGPLHGVPFAVKDEIDLAGFPTTFGTHANVRVKWEDSEIVAKLKKAGAIPIGKTRMPEFGAWPVTYTDHAGATRNPFDLSRTPGGSSGGTAAAVAAGIVPFGLGGDGGGSIRIPAAHCGLVGLKPQRGRVSTSPYPSLWLTLGTPGALTRTVADAAKVYDIISTTAPQFERALENTAPLKVRWTTSSVSPVSRTCKENAQAVRATAALLEKAGYDVGPLEGKLPDPTFPFLALFFASIKEETSQIENLPALDRRSRTLSRLARMTPFWMRVWAISHGERLAYLTSSLFDDCDLLLTPTTAARPGPADELKGKGVVGSLIASIPSVSHTLLWNLAGNPAAAIPVGEDSAGLPLSVQLVGPTEGEALILRAARDVERLSQS</sequence>
<proteinExistence type="inferred from homology"/>
<dbReference type="GO" id="GO:0004040">
    <property type="term" value="F:amidase activity"/>
    <property type="evidence" value="ECO:0007669"/>
    <property type="project" value="UniProtKB-EC"/>
</dbReference>
<dbReference type="InterPro" id="IPR020556">
    <property type="entry name" value="Amidase_CS"/>
</dbReference>
<dbReference type="AlphaFoldDB" id="W5Y5C7"/>
<keyword evidence="6" id="KW-1185">Reference proteome</keyword>
<evidence type="ECO:0000259" key="4">
    <source>
        <dbReference type="Pfam" id="PF01425"/>
    </source>
</evidence>
<dbReference type="InterPro" id="IPR000120">
    <property type="entry name" value="Amidase"/>
</dbReference>
<comment type="catalytic activity">
    <reaction evidence="1">
        <text>a monocarboxylic acid amide + H2O = a monocarboxylate + NH4(+)</text>
        <dbReference type="Rhea" id="RHEA:12020"/>
        <dbReference type="ChEBI" id="CHEBI:15377"/>
        <dbReference type="ChEBI" id="CHEBI:28938"/>
        <dbReference type="ChEBI" id="CHEBI:35757"/>
        <dbReference type="ChEBI" id="CHEBI:83628"/>
        <dbReference type="EC" id="3.5.1.4"/>
    </reaction>
</comment>